<feature type="domain" description="CNNM transmembrane" evidence="13">
    <location>
        <begin position="1"/>
        <end position="203"/>
    </location>
</feature>
<dbReference type="InterPro" id="IPR046342">
    <property type="entry name" value="CBS_dom_sf"/>
</dbReference>
<dbReference type="PANTHER" id="PTHR43099">
    <property type="entry name" value="UPF0053 PROTEIN YRKA"/>
    <property type="match status" value="1"/>
</dbReference>
<evidence type="ECO:0000256" key="9">
    <source>
        <dbReference type="PROSITE-ProRule" id="PRU00703"/>
    </source>
</evidence>
<evidence type="ECO:0000256" key="6">
    <source>
        <dbReference type="ARBA" id="ARBA00022989"/>
    </source>
</evidence>
<dbReference type="FunFam" id="3.10.580.10:FF:000002">
    <property type="entry name" value="Magnesium/cobalt efflux protein CorC"/>
    <property type="match status" value="1"/>
</dbReference>
<comment type="similarity">
    <text evidence="2">Belongs to the UPF0053 family.</text>
</comment>
<dbReference type="SUPFAM" id="SSF54631">
    <property type="entry name" value="CBS-domain pair"/>
    <property type="match status" value="1"/>
</dbReference>
<dbReference type="OrthoDB" id="110231at2"/>
<dbReference type="PANTHER" id="PTHR43099:SF5">
    <property type="entry name" value="HLYC_CORC FAMILY TRANSPORTER"/>
    <property type="match status" value="1"/>
</dbReference>
<evidence type="ECO:0000313" key="14">
    <source>
        <dbReference type="EMBL" id="ANC31318.1"/>
    </source>
</evidence>
<dbReference type="KEGG" id="ido:I598_1770"/>
<dbReference type="AlphaFoldDB" id="A0A161I723"/>
<evidence type="ECO:0000256" key="5">
    <source>
        <dbReference type="ARBA" id="ARBA00022737"/>
    </source>
</evidence>
<evidence type="ECO:0000256" key="2">
    <source>
        <dbReference type="ARBA" id="ARBA00006337"/>
    </source>
</evidence>
<accession>A0A161I723</accession>
<reference evidence="14 15" key="1">
    <citation type="submission" date="2016-01" db="EMBL/GenBank/DDBJ databases">
        <title>Complete genome sequence of a soil Actinobacterium, Isoptericola dokdonensis DS-3.</title>
        <authorList>
            <person name="Kwon S.-K."/>
            <person name="Kim J.F."/>
        </authorList>
    </citation>
    <scope>NUCLEOTIDE SEQUENCE [LARGE SCALE GENOMIC DNA]</scope>
    <source>
        <strain evidence="14 15">DS-3</strain>
    </source>
</reference>
<feature type="transmembrane region" description="Helical" evidence="11">
    <location>
        <begin position="60"/>
        <end position="81"/>
    </location>
</feature>
<comment type="subcellular location">
    <subcellularLocation>
        <location evidence="1">Cell membrane</location>
        <topology evidence="1">Multi-pass membrane protein</topology>
    </subcellularLocation>
</comment>
<dbReference type="SUPFAM" id="SSF56176">
    <property type="entry name" value="FAD-binding/transporter-associated domain-like"/>
    <property type="match status" value="1"/>
</dbReference>
<dbReference type="RefSeq" id="WP_068202635.1">
    <property type="nucleotide sequence ID" value="NZ_CP014209.1"/>
</dbReference>
<feature type="domain" description="CBS" evidence="12">
    <location>
        <begin position="283"/>
        <end position="340"/>
    </location>
</feature>
<dbReference type="Pfam" id="PF01595">
    <property type="entry name" value="CNNM"/>
    <property type="match status" value="1"/>
</dbReference>
<dbReference type="EMBL" id="CP014209">
    <property type="protein sequence ID" value="ANC31318.1"/>
    <property type="molecule type" value="Genomic_DNA"/>
</dbReference>
<dbReference type="SMART" id="SM01091">
    <property type="entry name" value="CorC_HlyC"/>
    <property type="match status" value="1"/>
</dbReference>
<evidence type="ECO:0000256" key="7">
    <source>
        <dbReference type="ARBA" id="ARBA00023122"/>
    </source>
</evidence>
<evidence type="ECO:0000256" key="3">
    <source>
        <dbReference type="ARBA" id="ARBA00022475"/>
    </source>
</evidence>
<protein>
    <submittedName>
        <fullName evidence="14">Hemolysin C</fullName>
    </submittedName>
</protein>
<keyword evidence="7 9" id="KW-0129">CBS domain</keyword>
<dbReference type="InterPro" id="IPR005170">
    <property type="entry name" value="Transptr-assoc_dom"/>
</dbReference>
<dbReference type="Pfam" id="PF03471">
    <property type="entry name" value="CorC_HlyC"/>
    <property type="match status" value="1"/>
</dbReference>
<dbReference type="PATRIC" id="fig|1300344.3.peg.1777"/>
<organism evidence="14 15">
    <name type="scientific">Isoptericola dokdonensis DS-3</name>
    <dbReference type="NCBI Taxonomy" id="1300344"/>
    <lineage>
        <taxon>Bacteria</taxon>
        <taxon>Bacillati</taxon>
        <taxon>Actinomycetota</taxon>
        <taxon>Actinomycetes</taxon>
        <taxon>Micrococcales</taxon>
        <taxon>Promicromonosporaceae</taxon>
        <taxon>Isoptericola</taxon>
    </lineage>
</organism>
<dbReference type="PROSITE" id="PS51846">
    <property type="entry name" value="CNNM"/>
    <property type="match status" value="1"/>
</dbReference>
<keyword evidence="8 10" id="KW-0472">Membrane</keyword>
<evidence type="ECO:0000259" key="12">
    <source>
        <dbReference type="PROSITE" id="PS51371"/>
    </source>
</evidence>
<evidence type="ECO:0000256" key="1">
    <source>
        <dbReference type="ARBA" id="ARBA00004651"/>
    </source>
</evidence>
<dbReference type="Proteomes" id="UP000076794">
    <property type="component" value="Chromosome"/>
</dbReference>
<name>A0A161I723_9MICO</name>
<feature type="domain" description="CBS" evidence="12">
    <location>
        <begin position="218"/>
        <end position="277"/>
    </location>
</feature>
<dbReference type="CDD" id="cd04590">
    <property type="entry name" value="CBS_pair_CorC_HlyC_assoc"/>
    <property type="match status" value="1"/>
</dbReference>
<dbReference type="InterPro" id="IPR002550">
    <property type="entry name" value="CNNM"/>
</dbReference>
<evidence type="ECO:0000259" key="13">
    <source>
        <dbReference type="PROSITE" id="PS51846"/>
    </source>
</evidence>
<sequence>MDADTWWNIALVLGFVLLGGVFAGTEFALVSLRESQIDQLEQQGPRGRRVAAVARDPNRFLAAVQIGVTVAGFFSAAYGASTIAPDVAPLLESAGLAPAPAATVALIAMTLLIAYASLVLGELVPKRIALQRSTQFALVVGPPLERFSVLMRPVIWLLSRSTNAVVRLLGGDPEARSEEISETELRDLVAAHPGLDEEERRILTDVFLATERTLAEAMRPRGDVVFLEAGTVVADAIEQTKDGHYSRYPVMGEDFDDVVGFVHVRDLVRSAATPADRRTLRDVARPVLELPGTNRLLPSLSAMQREQTHLAVVRDEYGGTDGIVTLEDLLEELVGDIRDEHDPGEEKLASGEVEAGLTIEDFARTTGVELPEGPYETVAGYVLARLGRLAEVGDVVEIDGRALTVTDVEKQRIRAVRLDAVAPGTDAPSDADAR</sequence>
<dbReference type="InterPro" id="IPR016169">
    <property type="entry name" value="FAD-bd_PCMH_sub2"/>
</dbReference>
<evidence type="ECO:0000256" key="4">
    <source>
        <dbReference type="ARBA" id="ARBA00022692"/>
    </source>
</evidence>
<dbReference type="InterPro" id="IPR000644">
    <property type="entry name" value="CBS_dom"/>
</dbReference>
<evidence type="ECO:0000313" key="15">
    <source>
        <dbReference type="Proteomes" id="UP000076794"/>
    </source>
</evidence>
<dbReference type="STRING" id="1300344.I598_1770"/>
<dbReference type="PROSITE" id="PS51371">
    <property type="entry name" value="CBS"/>
    <property type="match status" value="2"/>
</dbReference>
<dbReference type="InterPro" id="IPR044751">
    <property type="entry name" value="Ion_transp-like_CBS"/>
</dbReference>
<dbReference type="GO" id="GO:0005886">
    <property type="term" value="C:plasma membrane"/>
    <property type="evidence" value="ECO:0007669"/>
    <property type="project" value="UniProtKB-SubCell"/>
</dbReference>
<evidence type="ECO:0000256" key="10">
    <source>
        <dbReference type="PROSITE-ProRule" id="PRU01193"/>
    </source>
</evidence>
<gene>
    <name evidence="14" type="primary">tlyC_2</name>
    <name evidence="14" type="ORF">I598_1770</name>
</gene>
<dbReference type="Gene3D" id="3.30.465.10">
    <property type="match status" value="1"/>
</dbReference>
<dbReference type="InterPro" id="IPR051676">
    <property type="entry name" value="UPF0053_domain"/>
</dbReference>
<feature type="transmembrane region" description="Helical" evidence="11">
    <location>
        <begin position="101"/>
        <end position="124"/>
    </location>
</feature>
<evidence type="ECO:0000256" key="11">
    <source>
        <dbReference type="SAM" id="Phobius"/>
    </source>
</evidence>
<dbReference type="Gene3D" id="3.10.580.10">
    <property type="entry name" value="CBS-domain"/>
    <property type="match status" value="1"/>
</dbReference>
<keyword evidence="3" id="KW-1003">Cell membrane</keyword>
<keyword evidence="5" id="KW-0677">Repeat</keyword>
<dbReference type="InterPro" id="IPR036318">
    <property type="entry name" value="FAD-bd_PCMH-like_sf"/>
</dbReference>
<keyword evidence="6 10" id="KW-1133">Transmembrane helix</keyword>
<evidence type="ECO:0000256" key="8">
    <source>
        <dbReference type="ARBA" id="ARBA00023136"/>
    </source>
</evidence>
<proteinExistence type="inferred from homology"/>
<dbReference type="Pfam" id="PF00571">
    <property type="entry name" value="CBS"/>
    <property type="match status" value="2"/>
</dbReference>
<keyword evidence="4 10" id="KW-0812">Transmembrane</keyword>
<dbReference type="GO" id="GO:0050660">
    <property type="term" value="F:flavin adenine dinucleotide binding"/>
    <property type="evidence" value="ECO:0007669"/>
    <property type="project" value="InterPro"/>
</dbReference>
<keyword evidence="15" id="KW-1185">Reference proteome</keyword>
<feature type="transmembrane region" description="Helical" evidence="11">
    <location>
        <begin position="6"/>
        <end position="30"/>
    </location>
</feature>